<dbReference type="InterPro" id="IPR052667">
    <property type="entry name" value="E3_ubiquitin-ligase_RING"/>
</dbReference>
<dbReference type="GO" id="GO:0008270">
    <property type="term" value="F:zinc ion binding"/>
    <property type="evidence" value="ECO:0007669"/>
    <property type="project" value="UniProtKB-KW"/>
</dbReference>
<feature type="domain" description="Zinc finger C3HC4 RING-type" evidence="4">
    <location>
        <begin position="2"/>
        <end position="31"/>
    </location>
</feature>
<evidence type="ECO:0000256" key="3">
    <source>
        <dbReference type="ARBA" id="ARBA00022833"/>
    </source>
</evidence>
<dbReference type="AlphaFoldDB" id="G0MWV1"/>
<dbReference type="STRING" id="135651.G0MWV1"/>
<accession>G0MWV1</accession>
<dbReference type="OMA" id="DGCKLEY"/>
<dbReference type="Gene3D" id="3.30.40.10">
    <property type="entry name" value="Zinc/RING finger domain, C3HC4 (zinc finger)"/>
    <property type="match status" value="1"/>
</dbReference>
<dbReference type="InParanoid" id="G0MWV1"/>
<dbReference type="PANTHER" id="PTHR47156">
    <property type="entry name" value="PROTEIN CBG20824"/>
    <property type="match status" value="1"/>
</dbReference>
<dbReference type="SUPFAM" id="SSF57850">
    <property type="entry name" value="RING/U-box"/>
    <property type="match status" value="1"/>
</dbReference>
<dbReference type="PANTHER" id="PTHR47156:SF7">
    <property type="entry name" value="RING-TYPE DOMAIN-CONTAINING PROTEIN"/>
    <property type="match status" value="1"/>
</dbReference>
<sequence>MIKECGHSVCEQCADRLLKLKEENFLVCPFCQKVTIVNGPARILPKNFALLEQMAEVQRFEDPIKIV</sequence>
<dbReference type="InterPro" id="IPR017907">
    <property type="entry name" value="Znf_RING_CS"/>
</dbReference>
<dbReference type="EMBL" id="GL379817">
    <property type="protein sequence ID" value="EGT46354.1"/>
    <property type="molecule type" value="Genomic_DNA"/>
</dbReference>
<dbReference type="HOGENOM" id="CLU_2814698_0_0_1"/>
<evidence type="ECO:0000313" key="6">
    <source>
        <dbReference type="Proteomes" id="UP000008068"/>
    </source>
</evidence>
<evidence type="ECO:0000259" key="4">
    <source>
        <dbReference type="Pfam" id="PF00097"/>
    </source>
</evidence>
<dbReference type="PROSITE" id="PS00518">
    <property type="entry name" value="ZF_RING_1"/>
    <property type="match status" value="1"/>
</dbReference>
<dbReference type="InterPro" id="IPR013083">
    <property type="entry name" value="Znf_RING/FYVE/PHD"/>
</dbReference>
<keyword evidence="2" id="KW-0863">Zinc-finger</keyword>
<keyword evidence="3" id="KW-0862">Zinc</keyword>
<evidence type="ECO:0000313" key="5">
    <source>
        <dbReference type="EMBL" id="EGT46354.1"/>
    </source>
</evidence>
<proteinExistence type="predicted"/>
<name>G0MWV1_CAEBE</name>
<evidence type="ECO:0000256" key="1">
    <source>
        <dbReference type="ARBA" id="ARBA00022723"/>
    </source>
</evidence>
<dbReference type="OrthoDB" id="5876225at2759"/>
<dbReference type="Pfam" id="PF00097">
    <property type="entry name" value="zf-C3HC4"/>
    <property type="match status" value="1"/>
</dbReference>
<keyword evidence="6" id="KW-1185">Reference proteome</keyword>
<protein>
    <recommendedName>
        <fullName evidence="4">Zinc finger C3HC4 RING-type domain-containing protein</fullName>
    </recommendedName>
</protein>
<gene>
    <name evidence="5" type="ORF">CAEBREN_18739</name>
</gene>
<dbReference type="InterPro" id="IPR018957">
    <property type="entry name" value="Znf_C3HC4_RING-type"/>
</dbReference>
<evidence type="ECO:0000256" key="2">
    <source>
        <dbReference type="ARBA" id="ARBA00022771"/>
    </source>
</evidence>
<dbReference type="Proteomes" id="UP000008068">
    <property type="component" value="Unassembled WGS sequence"/>
</dbReference>
<reference evidence="6" key="1">
    <citation type="submission" date="2011-07" db="EMBL/GenBank/DDBJ databases">
        <authorList>
            <consortium name="Caenorhabditis brenneri Sequencing and Analysis Consortium"/>
            <person name="Wilson R.K."/>
        </authorList>
    </citation>
    <scope>NUCLEOTIDE SEQUENCE [LARGE SCALE GENOMIC DNA]</scope>
    <source>
        <strain evidence="6">PB2801</strain>
    </source>
</reference>
<keyword evidence="1" id="KW-0479">Metal-binding</keyword>
<organism evidence="6">
    <name type="scientific">Caenorhabditis brenneri</name>
    <name type="common">Nematode worm</name>
    <dbReference type="NCBI Taxonomy" id="135651"/>
    <lineage>
        <taxon>Eukaryota</taxon>
        <taxon>Metazoa</taxon>
        <taxon>Ecdysozoa</taxon>
        <taxon>Nematoda</taxon>
        <taxon>Chromadorea</taxon>
        <taxon>Rhabditida</taxon>
        <taxon>Rhabditina</taxon>
        <taxon>Rhabditomorpha</taxon>
        <taxon>Rhabditoidea</taxon>
        <taxon>Rhabditidae</taxon>
        <taxon>Peloderinae</taxon>
        <taxon>Caenorhabditis</taxon>
    </lineage>
</organism>